<sequence length="78" mass="8651">MLALRVISTSRSTPTEEERAFSAASAFVAQFYSWDTTLVHRPRAAPIPRVAPVVAQEAESSAQVAMRTELQSIMEERD</sequence>
<reference evidence="2" key="1">
    <citation type="journal article" date="2017" name="Plant J.">
        <title>The pomegranate (Punica granatum L.) genome and the genomics of punicalagin biosynthesis.</title>
        <authorList>
            <person name="Qin G."/>
            <person name="Xu C."/>
            <person name="Ming R."/>
            <person name="Tang H."/>
            <person name="Guyot R."/>
            <person name="Kramer E.M."/>
            <person name="Hu Y."/>
            <person name="Yi X."/>
            <person name="Qi Y."/>
            <person name="Xu X."/>
            <person name="Gao Z."/>
            <person name="Pan H."/>
            <person name="Jian J."/>
            <person name="Tian Y."/>
            <person name="Yue Z."/>
            <person name="Xu Y."/>
        </authorList>
    </citation>
    <scope>NUCLEOTIDE SEQUENCE [LARGE SCALE GENOMIC DNA]</scope>
    <source>
        <strain evidence="2">cv. Dabenzi</strain>
    </source>
</reference>
<evidence type="ECO:0000313" key="1">
    <source>
        <dbReference type="EMBL" id="OWM89137.1"/>
    </source>
</evidence>
<dbReference type="EMBL" id="MTKT01000676">
    <property type="protein sequence ID" value="OWM89137.1"/>
    <property type="molecule type" value="Genomic_DNA"/>
</dbReference>
<proteinExistence type="predicted"/>
<gene>
    <name evidence="1" type="ORF">CDL15_Pgr026300</name>
</gene>
<name>A0A218XVR6_PUNGR</name>
<comment type="caution">
    <text evidence="1">The sequence shown here is derived from an EMBL/GenBank/DDBJ whole genome shotgun (WGS) entry which is preliminary data.</text>
</comment>
<organism evidence="1 2">
    <name type="scientific">Punica granatum</name>
    <name type="common">Pomegranate</name>
    <dbReference type="NCBI Taxonomy" id="22663"/>
    <lineage>
        <taxon>Eukaryota</taxon>
        <taxon>Viridiplantae</taxon>
        <taxon>Streptophyta</taxon>
        <taxon>Embryophyta</taxon>
        <taxon>Tracheophyta</taxon>
        <taxon>Spermatophyta</taxon>
        <taxon>Magnoliopsida</taxon>
        <taxon>eudicotyledons</taxon>
        <taxon>Gunneridae</taxon>
        <taxon>Pentapetalae</taxon>
        <taxon>rosids</taxon>
        <taxon>malvids</taxon>
        <taxon>Myrtales</taxon>
        <taxon>Lythraceae</taxon>
        <taxon>Punica</taxon>
    </lineage>
</organism>
<dbReference type="AlphaFoldDB" id="A0A218XVR6"/>
<protein>
    <submittedName>
        <fullName evidence="1">Uncharacterized protein</fullName>
    </submittedName>
</protein>
<accession>A0A218XVR6</accession>
<dbReference type="Proteomes" id="UP000197138">
    <property type="component" value="Unassembled WGS sequence"/>
</dbReference>
<evidence type="ECO:0000313" key="2">
    <source>
        <dbReference type="Proteomes" id="UP000197138"/>
    </source>
</evidence>